<dbReference type="Pfam" id="PF00389">
    <property type="entry name" value="2-Hacid_dh"/>
    <property type="match status" value="1"/>
</dbReference>
<keyword evidence="3" id="KW-0520">NAD</keyword>
<dbReference type="PROSITE" id="PS00065">
    <property type="entry name" value="D_2_HYDROXYACID_DH_1"/>
    <property type="match status" value="1"/>
</dbReference>
<dbReference type="Gene3D" id="3.40.50.720">
    <property type="entry name" value="NAD(P)-binding Rossmann-like Domain"/>
    <property type="match status" value="2"/>
</dbReference>
<dbReference type="EMBL" id="CP001801">
    <property type="protein sequence ID" value="ACX94937.1"/>
    <property type="molecule type" value="Genomic_DNA"/>
</dbReference>
<reference evidence="7 8" key="1">
    <citation type="submission" date="2009-10" db="EMBL/GenBank/DDBJ databases">
        <title>Complete sequence of Halothiobacillus neapolitanus c2.</title>
        <authorList>
            <consortium name="US DOE Joint Genome Institute"/>
            <person name="Lucas S."/>
            <person name="Copeland A."/>
            <person name="Lapidus A."/>
            <person name="Glavina del Rio T."/>
            <person name="Tice H."/>
            <person name="Bruce D."/>
            <person name="Goodwin L."/>
            <person name="Pitluck S."/>
            <person name="Davenport K."/>
            <person name="Brettin T."/>
            <person name="Detter J.C."/>
            <person name="Han C."/>
            <person name="Tapia R."/>
            <person name="Larimer F."/>
            <person name="Land M."/>
            <person name="Hauser L."/>
            <person name="Kyrpides N."/>
            <person name="Mikhailova N."/>
            <person name="Kerfeld C."/>
            <person name="Cannon G."/>
            <person name="Heinhort S."/>
        </authorList>
    </citation>
    <scope>NUCLEOTIDE SEQUENCE [LARGE SCALE GENOMIC DNA]</scope>
    <source>
        <strain evidence="8">ATCC 23641 / c2</strain>
    </source>
</reference>
<dbReference type="CDD" id="cd12183">
    <property type="entry name" value="LDH_like_2"/>
    <property type="match status" value="1"/>
</dbReference>
<dbReference type="InterPro" id="IPR029752">
    <property type="entry name" value="D-isomer_DH_CS1"/>
</dbReference>
<protein>
    <submittedName>
        <fullName evidence="7">D-isomer specific 2-hydroxyacid dehydrogenase NAD-binding protein</fullName>
    </submittedName>
</protein>
<dbReference type="OrthoDB" id="9805416at2"/>
<evidence type="ECO:0000256" key="4">
    <source>
        <dbReference type="RuleBase" id="RU003719"/>
    </source>
</evidence>
<dbReference type="SUPFAM" id="SSF52283">
    <property type="entry name" value="Formate/glycerate dehydrogenase catalytic domain-like"/>
    <property type="match status" value="1"/>
</dbReference>
<evidence type="ECO:0000259" key="6">
    <source>
        <dbReference type="Pfam" id="PF02826"/>
    </source>
</evidence>
<dbReference type="KEGG" id="hna:Hneap_0071"/>
<feature type="domain" description="D-isomer specific 2-hydroxyacid dehydrogenase NAD-binding" evidence="6">
    <location>
        <begin position="110"/>
        <end position="297"/>
    </location>
</feature>
<dbReference type="InterPro" id="IPR058205">
    <property type="entry name" value="D-LDH-like"/>
</dbReference>
<dbReference type="InterPro" id="IPR036291">
    <property type="entry name" value="NAD(P)-bd_dom_sf"/>
</dbReference>
<dbReference type="RefSeq" id="WP_012822974.1">
    <property type="nucleotide sequence ID" value="NC_013422.1"/>
</dbReference>
<name>D0KW10_HALNC</name>
<dbReference type="Pfam" id="PF02826">
    <property type="entry name" value="2-Hacid_dh_C"/>
    <property type="match status" value="1"/>
</dbReference>
<comment type="similarity">
    <text evidence="1 4">Belongs to the D-isomer specific 2-hydroxyacid dehydrogenase family.</text>
</comment>
<dbReference type="InterPro" id="IPR006139">
    <property type="entry name" value="D-isomer_2_OHA_DH_cat_dom"/>
</dbReference>
<organism evidence="7 8">
    <name type="scientific">Halothiobacillus neapolitanus (strain ATCC 23641 / DSM 15147 / CIP 104769 / NCIMB 8539 / c2)</name>
    <name type="common">Thiobacillus neapolitanus</name>
    <dbReference type="NCBI Taxonomy" id="555778"/>
    <lineage>
        <taxon>Bacteria</taxon>
        <taxon>Pseudomonadati</taxon>
        <taxon>Pseudomonadota</taxon>
        <taxon>Gammaproteobacteria</taxon>
        <taxon>Chromatiales</taxon>
        <taxon>Halothiobacillaceae</taxon>
        <taxon>Halothiobacillus</taxon>
    </lineage>
</organism>
<dbReference type="HOGENOM" id="CLU_019796_1_1_6"/>
<proteinExistence type="inferred from homology"/>
<evidence type="ECO:0000256" key="3">
    <source>
        <dbReference type="ARBA" id="ARBA00023027"/>
    </source>
</evidence>
<evidence type="ECO:0000313" key="8">
    <source>
        <dbReference type="Proteomes" id="UP000009102"/>
    </source>
</evidence>
<accession>D0KW10</accession>
<evidence type="ECO:0000313" key="7">
    <source>
        <dbReference type="EMBL" id="ACX94937.1"/>
    </source>
</evidence>
<dbReference type="PANTHER" id="PTHR43026:SF1">
    <property type="entry name" value="2-HYDROXYACID DEHYDROGENASE HOMOLOG 1-RELATED"/>
    <property type="match status" value="1"/>
</dbReference>
<dbReference type="InterPro" id="IPR029753">
    <property type="entry name" value="D-isomer_DH_CS"/>
</dbReference>
<keyword evidence="2 4" id="KW-0560">Oxidoreductase</keyword>
<dbReference type="PROSITE" id="PS00670">
    <property type="entry name" value="D_2_HYDROXYACID_DH_2"/>
    <property type="match status" value="1"/>
</dbReference>
<dbReference type="FunFam" id="3.40.50.720:FF:000292">
    <property type="entry name" value="Putative D-lactate dehydrogenase"/>
    <property type="match status" value="1"/>
</dbReference>
<dbReference type="eggNOG" id="COG1052">
    <property type="taxonomic scope" value="Bacteria"/>
</dbReference>
<dbReference type="AlphaFoldDB" id="D0KW10"/>
<dbReference type="PANTHER" id="PTHR43026">
    <property type="entry name" value="2-HYDROXYACID DEHYDROGENASE HOMOLOG 1-RELATED"/>
    <property type="match status" value="1"/>
</dbReference>
<feature type="domain" description="D-isomer specific 2-hydroxyacid dehydrogenase catalytic" evidence="5">
    <location>
        <begin position="3"/>
        <end position="327"/>
    </location>
</feature>
<gene>
    <name evidence="7" type="ordered locus">Hneap_0071</name>
</gene>
<dbReference type="STRING" id="555778.Hneap_0071"/>
<dbReference type="Proteomes" id="UP000009102">
    <property type="component" value="Chromosome"/>
</dbReference>
<evidence type="ECO:0000256" key="2">
    <source>
        <dbReference type="ARBA" id="ARBA00023002"/>
    </source>
</evidence>
<dbReference type="GO" id="GO:0051287">
    <property type="term" value="F:NAD binding"/>
    <property type="evidence" value="ECO:0007669"/>
    <property type="project" value="InterPro"/>
</dbReference>
<dbReference type="InterPro" id="IPR006140">
    <property type="entry name" value="D-isomer_DH_NAD-bd"/>
</dbReference>
<dbReference type="SUPFAM" id="SSF51735">
    <property type="entry name" value="NAD(P)-binding Rossmann-fold domains"/>
    <property type="match status" value="1"/>
</dbReference>
<dbReference type="GO" id="GO:0008720">
    <property type="term" value="F:D-lactate dehydrogenase (NAD+) activity"/>
    <property type="evidence" value="ECO:0007669"/>
    <property type="project" value="TreeGrafter"/>
</dbReference>
<dbReference type="PROSITE" id="PS00671">
    <property type="entry name" value="D_2_HYDROXYACID_DH_3"/>
    <property type="match status" value="1"/>
</dbReference>
<keyword evidence="8" id="KW-1185">Reference proteome</keyword>
<evidence type="ECO:0000256" key="1">
    <source>
        <dbReference type="ARBA" id="ARBA00005854"/>
    </source>
</evidence>
<sequence length="328" mass="35902">MRVAVFSSKPYDQESLTRANAAFRHELHFFEAALNLQTCSLAENAEAVCVFVHDQIDAHLLCCLAGRGVKVVALRCAGFNNVDLPAAREVGIDVVRVPAYSPYAVAEHAVAMMLTLNRHTHRAYNRVREGNFALNGLLGFDMNGKTVGIVGTGRIGTVLARIMIGFGCTVLAYDLYPNDECKALGVRYVPLDELLPQSDIISLHCPLSEETRHLIDSKAIGKMKRGAMLINTGRGALIDTSAVIAALKSGHIGALGLDVYEQEENLFFEDHSEEIIQDDVLERLMTFPNVLVTAHQGFFTREAIDAIAKITLNNLKQVEAAEPCPNQL</sequence>
<evidence type="ECO:0000259" key="5">
    <source>
        <dbReference type="Pfam" id="PF00389"/>
    </source>
</evidence>